<feature type="transmembrane region" description="Helical" evidence="1">
    <location>
        <begin position="15"/>
        <end position="39"/>
    </location>
</feature>
<evidence type="ECO:0000313" key="2">
    <source>
        <dbReference type="Ensembl" id="ENSPSMP00000029867.1"/>
    </source>
</evidence>
<reference evidence="2" key="1">
    <citation type="submission" date="2025-08" db="UniProtKB">
        <authorList>
            <consortium name="Ensembl"/>
        </authorList>
    </citation>
    <scope>IDENTIFICATION</scope>
</reference>
<organism evidence="2 3">
    <name type="scientific">Prolemur simus</name>
    <name type="common">Greater bamboo lemur</name>
    <name type="synonym">Hapalemur simus</name>
    <dbReference type="NCBI Taxonomy" id="1328070"/>
    <lineage>
        <taxon>Eukaryota</taxon>
        <taxon>Metazoa</taxon>
        <taxon>Chordata</taxon>
        <taxon>Craniata</taxon>
        <taxon>Vertebrata</taxon>
        <taxon>Euteleostomi</taxon>
        <taxon>Mammalia</taxon>
        <taxon>Eutheria</taxon>
        <taxon>Euarchontoglires</taxon>
        <taxon>Primates</taxon>
        <taxon>Strepsirrhini</taxon>
        <taxon>Lemuriformes</taxon>
        <taxon>Lemuridae</taxon>
        <taxon>Prolemur</taxon>
    </lineage>
</organism>
<name>A0A8C9AAW4_PROSS</name>
<dbReference type="Proteomes" id="UP000694414">
    <property type="component" value="Unplaced"/>
</dbReference>
<keyword evidence="1" id="KW-0812">Transmembrane</keyword>
<protein>
    <submittedName>
        <fullName evidence="2">Uncharacterized protein</fullName>
    </submittedName>
</protein>
<dbReference type="PRINTS" id="PR02045">
    <property type="entry name" value="F138DOMAIN"/>
</dbReference>
<dbReference type="GeneTree" id="ENSGT01150000286943"/>
<dbReference type="PANTHER" id="PTHR12138:SF162">
    <property type="entry name" value="CHROMOSOME UNDETERMINED SCAFFOLD_275, WHOLE GENOME SHOTGUN SEQUENCE"/>
    <property type="match status" value="1"/>
</dbReference>
<accession>A0A8C9AAW4</accession>
<sequence length="173" mass="18757">IWCSVMSAILNTVKWTVWLFPVSPIFSHTMLSILFSIVFSTQDTLSSFFLSQSLTLLPGLACHGVSLAHSNLKLLDSSNPLDSASQVSGTIGAHYHGWLIFSIFSREEGLALAEAGLELLSSSTPPALAFQNVRITGVSPHTWPTLSFFFCFKLAKSLSPQAGSLHVLYSLPV</sequence>
<keyword evidence="1" id="KW-1133">Transmembrane helix</keyword>
<dbReference type="PANTHER" id="PTHR12138">
    <property type="entry name" value="PRIMATE-EXPANDED PROTEIN FAMILY"/>
    <property type="match status" value="1"/>
</dbReference>
<evidence type="ECO:0000256" key="1">
    <source>
        <dbReference type="SAM" id="Phobius"/>
    </source>
</evidence>
<reference evidence="2" key="2">
    <citation type="submission" date="2025-09" db="UniProtKB">
        <authorList>
            <consortium name="Ensembl"/>
        </authorList>
    </citation>
    <scope>IDENTIFICATION</scope>
</reference>
<keyword evidence="3" id="KW-1185">Reference proteome</keyword>
<proteinExistence type="predicted"/>
<keyword evidence="1" id="KW-0472">Membrane</keyword>
<dbReference type="AlphaFoldDB" id="A0A8C9AAW4"/>
<evidence type="ECO:0000313" key="3">
    <source>
        <dbReference type="Proteomes" id="UP000694414"/>
    </source>
</evidence>
<dbReference type="Ensembl" id="ENSPSMT00000034466.1">
    <property type="protein sequence ID" value="ENSPSMP00000029867.1"/>
    <property type="gene ID" value="ENSPSMG00000020728.1"/>
</dbReference>